<sequence>MKAPFRRWLPAIAHTPARLVRSASGRVRPPALRMSAAVRSEPLPRTAAMAFRPAAVAAVRPARAIARYPVPNRAILVATGLTAAAALAGHPVVDAQTAGSTPVRPAAVADSATATAAPGTGSSSPAGDAGVASAGGVAGAGGGAGAGKPAAEKSATDGTAAGRTGAGKAGQPAAVPSMQTLVPFGTQGPQSYISLTPAQTENARTIVRTARQLGLPDRAAVIAVATSLQESKLDNLGHLGYANDHDSLGLFQQRPSAGWGSPDQVTDPRYAATAFYNGLRNVPDWQDLPLTDAAQRVQVSAFPYAYAQWEQQAADIVRDVWGR</sequence>
<name>A0ABV6NXT4_9ACTN</name>
<evidence type="ECO:0008006" key="4">
    <source>
        <dbReference type="Google" id="ProtNLM"/>
    </source>
</evidence>
<feature type="compositionally biased region" description="Low complexity" evidence="1">
    <location>
        <begin position="105"/>
        <end position="135"/>
    </location>
</feature>
<evidence type="ECO:0000256" key="1">
    <source>
        <dbReference type="SAM" id="MobiDB-lite"/>
    </source>
</evidence>
<proteinExistence type="predicted"/>
<dbReference type="RefSeq" id="WP_377339500.1">
    <property type="nucleotide sequence ID" value="NZ_JBHLUE010000011.1"/>
</dbReference>
<protein>
    <recommendedName>
        <fullName evidence="4">Secreted protein</fullName>
    </recommendedName>
</protein>
<feature type="region of interest" description="Disordered" evidence="1">
    <location>
        <begin position="104"/>
        <end position="173"/>
    </location>
</feature>
<feature type="compositionally biased region" description="Gly residues" evidence="1">
    <location>
        <begin position="136"/>
        <end position="146"/>
    </location>
</feature>
<gene>
    <name evidence="2" type="ORF">ACFFHU_15770</name>
</gene>
<organism evidence="2 3">
    <name type="scientific">Plantactinospora siamensis</name>
    <dbReference type="NCBI Taxonomy" id="555372"/>
    <lineage>
        <taxon>Bacteria</taxon>
        <taxon>Bacillati</taxon>
        <taxon>Actinomycetota</taxon>
        <taxon>Actinomycetes</taxon>
        <taxon>Micromonosporales</taxon>
        <taxon>Micromonosporaceae</taxon>
        <taxon>Plantactinospora</taxon>
    </lineage>
</organism>
<keyword evidence="3" id="KW-1185">Reference proteome</keyword>
<evidence type="ECO:0000313" key="2">
    <source>
        <dbReference type="EMBL" id="MFC0565586.1"/>
    </source>
</evidence>
<reference evidence="2 3" key="1">
    <citation type="submission" date="2024-09" db="EMBL/GenBank/DDBJ databases">
        <authorList>
            <person name="Sun Q."/>
            <person name="Mori K."/>
        </authorList>
    </citation>
    <scope>NUCLEOTIDE SEQUENCE [LARGE SCALE GENOMIC DNA]</scope>
    <source>
        <strain evidence="2 3">TBRC 2205</strain>
    </source>
</reference>
<comment type="caution">
    <text evidence="2">The sequence shown here is derived from an EMBL/GenBank/DDBJ whole genome shotgun (WGS) entry which is preliminary data.</text>
</comment>
<dbReference type="Proteomes" id="UP001589894">
    <property type="component" value="Unassembled WGS sequence"/>
</dbReference>
<evidence type="ECO:0000313" key="3">
    <source>
        <dbReference type="Proteomes" id="UP001589894"/>
    </source>
</evidence>
<dbReference type="EMBL" id="JBHLUE010000011">
    <property type="protein sequence ID" value="MFC0565586.1"/>
    <property type="molecule type" value="Genomic_DNA"/>
</dbReference>
<accession>A0ABV6NXT4</accession>